<comment type="caution">
    <text evidence="4">The sequence shown here is derived from an EMBL/GenBank/DDBJ whole genome shotgun (WGS) entry which is preliminary data.</text>
</comment>
<dbReference type="InterPro" id="IPR036869">
    <property type="entry name" value="J_dom_sf"/>
</dbReference>
<accession>A0AAV5RGK5</accession>
<dbReference type="GO" id="GO:0051259">
    <property type="term" value="P:protein complex oligomerization"/>
    <property type="evidence" value="ECO:0007669"/>
    <property type="project" value="InterPro"/>
</dbReference>
<comment type="similarity">
    <text evidence="1">Belongs to the HscB family.</text>
</comment>
<dbReference type="GO" id="GO:0001671">
    <property type="term" value="F:ATPase activator activity"/>
    <property type="evidence" value="ECO:0007669"/>
    <property type="project" value="InterPro"/>
</dbReference>
<dbReference type="SUPFAM" id="SSF47144">
    <property type="entry name" value="HSC20 (HSCB), C-terminal oligomerisation domain"/>
    <property type="match status" value="1"/>
</dbReference>
<dbReference type="PANTHER" id="PTHR14021:SF15">
    <property type="entry name" value="IRON-SULFUR CLUSTER CO-CHAPERONE PROTEIN HSCB"/>
    <property type="match status" value="1"/>
</dbReference>
<dbReference type="AlphaFoldDB" id="A0AAV5RGK5"/>
<proteinExistence type="inferred from homology"/>
<dbReference type="Gene3D" id="1.20.1280.20">
    <property type="entry name" value="HscB, C-terminal domain"/>
    <property type="match status" value="1"/>
</dbReference>
<name>A0AAV5RGK5_STABA</name>
<dbReference type="GO" id="GO:0051087">
    <property type="term" value="F:protein-folding chaperone binding"/>
    <property type="evidence" value="ECO:0007669"/>
    <property type="project" value="InterPro"/>
</dbReference>
<sequence length="192" mass="21746">MFKIYGARQLYNSKVLNHALQTRSVSSYYKLFPKTLTQGPPPHGPFDIDLKQLRQEYLQAQKAVHPDVAQNTNGVTSAQISQAYKTLLQPISRAEHILSLNDSSPLVEDNNEVDNDLLIEVMDVSEQIQESNDISEIRDLESRYNNRISSDLSAMAKNLEAGDFGTAKKTLTRINYYTKLIKSLDEKAEELK</sequence>
<dbReference type="EMBL" id="BTGC01000003">
    <property type="protein sequence ID" value="GMM49736.1"/>
    <property type="molecule type" value="Genomic_DNA"/>
</dbReference>
<dbReference type="InterPro" id="IPR004640">
    <property type="entry name" value="HscB"/>
</dbReference>
<feature type="domain" description="Co-chaperone HscB C-terminal oligomerisation" evidence="3">
    <location>
        <begin position="114"/>
        <end position="184"/>
    </location>
</feature>
<gene>
    <name evidence="4" type="ORF">DASB73_006940</name>
</gene>
<reference evidence="4 5" key="1">
    <citation type="journal article" date="2023" name="Elife">
        <title>Identification of key yeast species and microbe-microbe interactions impacting larval growth of Drosophila in the wild.</title>
        <authorList>
            <person name="Mure A."/>
            <person name="Sugiura Y."/>
            <person name="Maeda R."/>
            <person name="Honda K."/>
            <person name="Sakurai N."/>
            <person name="Takahashi Y."/>
            <person name="Watada M."/>
            <person name="Katoh T."/>
            <person name="Gotoh A."/>
            <person name="Gotoh Y."/>
            <person name="Taniguchi I."/>
            <person name="Nakamura K."/>
            <person name="Hayashi T."/>
            <person name="Katayama T."/>
            <person name="Uemura T."/>
            <person name="Hattori Y."/>
        </authorList>
    </citation>
    <scope>NUCLEOTIDE SEQUENCE [LARGE SCALE GENOMIC DNA]</scope>
    <source>
        <strain evidence="4 5">SB-73</strain>
    </source>
</reference>
<evidence type="ECO:0000256" key="1">
    <source>
        <dbReference type="ARBA" id="ARBA00010476"/>
    </source>
</evidence>
<dbReference type="NCBIfam" id="TIGR00714">
    <property type="entry name" value="hscB"/>
    <property type="match status" value="1"/>
</dbReference>
<dbReference type="Gene3D" id="1.10.287.110">
    <property type="entry name" value="DnaJ domain"/>
    <property type="match status" value="1"/>
</dbReference>
<dbReference type="GO" id="GO:0044571">
    <property type="term" value="P:[2Fe-2S] cluster assembly"/>
    <property type="evidence" value="ECO:0007669"/>
    <property type="project" value="InterPro"/>
</dbReference>
<dbReference type="InterPro" id="IPR036386">
    <property type="entry name" value="HscB_C_sf"/>
</dbReference>
<evidence type="ECO:0000313" key="5">
    <source>
        <dbReference type="Proteomes" id="UP001362899"/>
    </source>
</evidence>
<protein>
    <submittedName>
        <fullName evidence="4">J-type chaperone</fullName>
    </submittedName>
</protein>
<dbReference type="SUPFAM" id="SSF46565">
    <property type="entry name" value="Chaperone J-domain"/>
    <property type="match status" value="1"/>
</dbReference>
<dbReference type="Pfam" id="PF07743">
    <property type="entry name" value="HSCB_C"/>
    <property type="match status" value="1"/>
</dbReference>
<dbReference type="Proteomes" id="UP001362899">
    <property type="component" value="Unassembled WGS sequence"/>
</dbReference>
<dbReference type="InterPro" id="IPR009073">
    <property type="entry name" value="HscB_oligo_C"/>
</dbReference>
<dbReference type="PANTHER" id="PTHR14021">
    <property type="entry name" value="IRON-SULFUR CLUSTER CO-CHAPERONE PROTEIN HSCB"/>
    <property type="match status" value="1"/>
</dbReference>
<evidence type="ECO:0000313" key="4">
    <source>
        <dbReference type="EMBL" id="GMM49736.1"/>
    </source>
</evidence>
<keyword evidence="5" id="KW-1185">Reference proteome</keyword>
<dbReference type="GO" id="GO:0005739">
    <property type="term" value="C:mitochondrion"/>
    <property type="evidence" value="ECO:0007669"/>
    <property type="project" value="TreeGrafter"/>
</dbReference>
<organism evidence="4 5">
    <name type="scientific">Starmerella bacillaris</name>
    <name type="common">Yeast</name>
    <name type="synonym">Candida zemplinina</name>
    <dbReference type="NCBI Taxonomy" id="1247836"/>
    <lineage>
        <taxon>Eukaryota</taxon>
        <taxon>Fungi</taxon>
        <taxon>Dikarya</taxon>
        <taxon>Ascomycota</taxon>
        <taxon>Saccharomycotina</taxon>
        <taxon>Dipodascomycetes</taxon>
        <taxon>Dipodascales</taxon>
        <taxon>Trichomonascaceae</taxon>
        <taxon>Starmerella</taxon>
    </lineage>
</organism>
<evidence type="ECO:0000256" key="2">
    <source>
        <dbReference type="ARBA" id="ARBA00023186"/>
    </source>
</evidence>
<evidence type="ECO:0000259" key="3">
    <source>
        <dbReference type="Pfam" id="PF07743"/>
    </source>
</evidence>
<keyword evidence="2" id="KW-0143">Chaperone</keyword>